<keyword evidence="3" id="KW-1185">Reference proteome</keyword>
<accession>A0ABQ9TBH8</accession>
<sequence length="93" mass="9866">MQPLEICAGKSQAMSGEAEYPPAAGIQPGSSPTAIKGSVPSMAQPHRTDQAHDADHLNPLVWSGPSARAPDTLLLCYRRVVMACQVVLPQCTR</sequence>
<dbReference type="EMBL" id="JASSZA010000045">
    <property type="protein sequence ID" value="KAK2082078.1"/>
    <property type="molecule type" value="Genomic_DNA"/>
</dbReference>
<evidence type="ECO:0000313" key="2">
    <source>
        <dbReference type="EMBL" id="KAK2082078.1"/>
    </source>
</evidence>
<comment type="caution">
    <text evidence="2">The sequence shown here is derived from an EMBL/GenBank/DDBJ whole genome shotgun (WGS) entry which is preliminary data.</text>
</comment>
<reference evidence="2 3" key="1">
    <citation type="submission" date="2023-05" db="EMBL/GenBank/DDBJ databases">
        <title>B98-5 Cell Line De Novo Hybrid Assembly: An Optical Mapping Approach.</title>
        <authorList>
            <person name="Kananen K."/>
            <person name="Auerbach J.A."/>
            <person name="Kautto E."/>
            <person name="Blachly J.S."/>
        </authorList>
    </citation>
    <scope>NUCLEOTIDE SEQUENCE [LARGE SCALE GENOMIC DNA]</scope>
    <source>
        <strain evidence="2">B95-8</strain>
        <tissue evidence="2">Cell line</tissue>
    </source>
</reference>
<protein>
    <submittedName>
        <fullName evidence="2">Uncharacterized protein</fullName>
    </submittedName>
</protein>
<evidence type="ECO:0000313" key="3">
    <source>
        <dbReference type="Proteomes" id="UP001266305"/>
    </source>
</evidence>
<gene>
    <name evidence="2" type="ORF">P7K49_039648</name>
</gene>
<organism evidence="2 3">
    <name type="scientific">Saguinus oedipus</name>
    <name type="common">Cotton-top tamarin</name>
    <name type="synonym">Oedipomidas oedipus</name>
    <dbReference type="NCBI Taxonomy" id="9490"/>
    <lineage>
        <taxon>Eukaryota</taxon>
        <taxon>Metazoa</taxon>
        <taxon>Chordata</taxon>
        <taxon>Craniata</taxon>
        <taxon>Vertebrata</taxon>
        <taxon>Euteleostomi</taxon>
        <taxon>Mammalia</taxon>
        <taxon>Eutheria</taxon>
        <taxon>Euarchontoglires</taxon>
        <taxon>Primates</taxon>
        <taxon>Haplorrhini</taxon>
        <taxon>Platyrrhini</taxon>
        <taxon>Cebidae</taxon>
        <taxon>Callitrichinae</taxon>
        <taxon>Saguinus</taxon>
    </lineage>
</organism>
<dbReference type="Proteomes" id="UP001266305">
    <property type="component" value="Unassembled WGS sequence"/>
</dbReference>
<feature type="compositionally biased region" description="Basic and acidic residues" evidence="1">
    <location>
        <begin position="46"/>
        <end position="56"/>
    </location>
</feature>
<proteinExistence type="predicted"/>
<evidence type="ECO:0000256" key="1">
    <source>
        <dbReference type="SAM" id="MobiDB-lite"/>
    </source>
</evidence>
<feature type="region of interest" description="Disordered" evidence="1">
    <location>
        <begin position="11"/>
        <end position="57"/>
    </location>
</feature>
<name>A0ABQ9TBH8_SAGOE</name>